<accession>A0A379HJI4</accession>
<feature type="signal peptide" evidence="1">
    <location>
        <begin position="1"/>
        <end position="29"/>
    </location>
</feature>
<dbReference type="RefSeq" id="WP_019966714.1">
    <property type="nucleotide sequence ID" value="NZ_UGSK01000002.1"/>
</dbReference>
<dbReference type="EMBL" id="UGSK01000002">
    <property type="protein sequence ID" value="SUC82707.1"/>
    <property type="molecule type" value="Genomic_DNA"/>
</dbReference>
<dbReference type="AlphaFoldDB" id="A0A379HJI4"/>
<evidence type="ECO:0000313" key="3">
    <source>
        <dbReference type="Proteomes" id="UP000255000"/>
    </source>
</evidence>
<name>A0A379HJI4_9HYPH</name>
<evidence type="ECO:0000256" key="1">
    <source>
        <dbReference type="SAM" id="SignalP"/>
    </source>
</evidence>
<dbReference type="InterPro" id="IPR025737">
    <property type="entry name" value="FApF"/>
</dbReference>
<dbReference type="OrthoDB" id="7372889at2"/>
<sequence length="306" mass="32852">MKVKDIAGKTVLAGAALLAVLSGTQDASAVEGGATITPFGLFDFGAGMSPPPTPYGAFGLQVMHYTANKGNDVFGKNNGIDLQLDVTSVTLSYIKMTEMKLLGAAYGFGVAVPLMNLTGSFNVGQKVADKDFHIGDAAFIPLILQWDLTKNWYVNTAFQIQAPTGHYDVNNPFSAGVNHWTFAPTAGVTYLSDSGWEVSSRIEISFNTVNRATNYTSGIEYKQEFAVGKSLGAWTLGVGGYAYQQLTDDKGQGIVKGNRSRAFAAGPAIAWFEPGLPAVNFHAYKEFGTRNRPEGYNLSFRISHAF</sequence>
<reference evidence="2 3" key="1">
    <citation type="submission" date="2018-06" db="EMBL/GenBank/DDBJ databases">
        <authorList>
            <consortium name="Pathogen Informatics"/>
            <person name="Doyle S."/>
        </authorList>
    </citation>
    <scope>NUCLEOTIDE SEQUENCE [LARGE SCALE GENOMIC DNA]</scope>
    <source>
        <strain evidence="2 3">NCTC13350</strain>
    </source>
</reference>
<protein>
    <submittedName>
        <fullName evidence="2">Protein involved in meta-pathway of phenol degradation</fullName>
    </submittedName>
</protein>
<gene>
    <name evidence="2" type="ORF">NCTC13350_04200</name>
</gene>
<evidence type="ECO:0000313" key="2">
    <source>
        <dbReference type="EMBL" id="SUC82707.1"/>
    </source>
</evidence>
<dbReference type="Pfam" id="PF13557">
    <property type="entry name" value="Phenol_MetA_deg"/>
    <property type="match status" value="1"/>
</dbReference>
<keyword evidence="1" id="KW-0732">Signal</keyword>
<proteinExistence type="predicted"/>
<feature type="chain" id="PRO_5016781096" evidence="1">
    <location>
        <begin position="30"/>
        <end position="306"/>
    </location>
</feature>
<dbReference type="Proteomes" id="UP000255000">
    <property type="component" value="Unassembled WGS sequence"/>
</dbReference>
<organism evidence="2 3">
    <name type="scientific">Pannonibacter phragmitetus</name>
    <dbReference type="NCBI Taxonomy" id="121719"/>
    <lineage>
        <taxon>Bacteria</taxon>
        <taxon>Pseudomonadati</taxon>
        <taxon>Pseudomonadota</taxon>
        <taxon>Alphaproteobacteria</taxon>
        <taxon>Hyphomicrobiales</taxon>
        <taxon>Stappiaceae</taxon>
        <taxon>Pannonibacter</taxon>
    </lineage>
</organism>